<dbReference type="AlphaFoldDB" id="A0A366IHX8"/>
<organism evidence="2 3">
    <name type="scientific">Brevibacterium celere</name>
    <dbReference type="NCBI Taxonomy" id="225845"/>
    <lineage>
        <taxon>Bacteria</taxon>
        <taxon>Bacillati</taxon>
        <taxon>Actinomycetota</taxon>
        <taxon>Actinomycetes</taxon>
        <taxon>Micrococcales</taxon>
        <taxon>Brevibacteriaceae</taxon>
        <taxon>Brevibacterium</taxon>
    </lineage>
</organism>
<dbReference type="RefSeq" id="WP_181778690.1">
    <property type="nucleotide sequence ID" value="NZ_QNSB01000005.1"/>
</dbReference>
<accession>A0A366IHX8</accession>
<evidence type="ECO:0000256" key="1">
    <source>
        <dbReference type="SAM" id="Phobius"/>
    </source>
</evidence>
<keyword evidence="1" id="KW-0812">Transmembrane</keyword>
<sequence>MNAALLAAAAEGAEQAAHVELPMAPIGYGLVTLAIFLSMAVVLRSWKGISHRH</sequence>
<feature type="transmembrane region" description="Helical" evidence="1">
    <location>
        <begin position="26"/>
        <end position="46"/>
    </location>
</feature>
<dbReference type="EMBL" id="QNSB01000005">
    <property type="protein sequence ID" value="RBP71426.1"/>
    <property type="molecule type" value="Genomic_DNA"/>
</dbReference>
<name>A0A366IHX8_9MICO</name>
<reference evidence="2 3" key="1">
    <citation type="submission" date="2018-06" db="EMBL/GenBank/DDBJ databases">
        <title>Freshwater and sediment microbial communities from various areas in North America, analyzing microbe dynamics in response to fracking.</title>
        <authorList>
            <person name="Lamendella R."/>
        </authorList>
    </citation>
    <scope>NUCLEOTIDE SEQUENCE [LARGE SCALE GENOMIC DNA]</scope>
    <source>
        <strain evidence="2 3">3b_TX</strain>
    </source>
</reference>
<protein>
    <submittedName>
        <fullName evidence="2">Uncharacterized protein</fullName>
    </submittedName>
</protein>
<evidence type="ECO:0000313" key="3">
    <source>
        <dbReference type="Proteomes" id="UP000253509"/>
    </source>
</evidence>
<gene>
    <name evidence="2" type="ORF">DFO65_10524</name>
</gene>
<proteinExistence type="predicted"/>
<evidence type="ECO:0000313" key="2">
    <source>
        <dbReference type="EMBL" id="RBP71426.1"/>
    </source>
</evidence>
<dbReference type="Proteomes" id="UP000253509">
    <property type="component" value="Unassembled WGS sequence"/>
</dbReference>
<keyword evidence="3" id="KW-1185">Reference proteome</keyword>
<keyword evidence="1" id="KW-1133">Transmembrane helix</keyword>
<comment type="caution">
    <text evidence="2">The sequence shown here is derived from an EMBL/GenBank/DDBJ whole genome shotgun (WGS) entry which is preliminary data.</text>
</comment>
<keyword evidence="1" id="KW-0472">Membrane</keyword>